<protein>
    <submittedName>
        <fullName evidence="1">Uncharacterized protein</fullName>
    </submittedName>
</protein>
<sequence length="227" mass="24564">MFPLLYHLQKASLEVDYYEAVAFCFSYVGGQLSRKIVEDMDPFHGACEIVELRDELVASQHSKETNRLSGGPIVDGRTEKFSRQKTAGRYTLEDEINKLFEAIEVRASARGLGPSCQFSQGSSQISASKKPIRGGISQASGIGISESVTLKQALRGLRISHASEAAAMKRVSKSTASSKVAEAVAVKRLYRAVVVEANDSGLTLDESKGCLLQISLVPEEICSSCNN</sequence>
<name>A0A835INU7_9MAGN</name>
<organism evidence="1 2">
    <name type="scientific">Coptis chinensis</name>
    <dbReference type="NCBI Taxonomy" id="261450"/>
    <lineage>
        <taxon>Eukaryota</taxon>
        <taxon>Viridiplantae</taxon>
        <taxon>Streptophyta</taxon>
        <taxon>Embryophyta</taxon>
        <taxon>Tracheophyta</taxon>
        <taxon>Spermatophyta</taxon>
        <taxon>Magnoliopsida</taxon>
        <taxon>Ranunculales</taxon>
        <taxon>Ranunculaceae</taxon>
        <taxon>Coptidoideae</taxon>
        <taxon>Coptis</taxon>
    </lineage>
</organism>
<evidence type="ECO:0000313" key="2">
    <source>
        <dbReference type="Proteomes" id="UP000631114"/>
    </source>
</evidence>
<dbReference type="EMBL" id="JADFTS010000002">
    <property type="protein sequence ID" value="KAF9621361.1"/>
    <property type="molecule type" value="Genomic_DNA"/>
</dbReference>
<keyword evidence="2" id="KW-1185">Reference proteome</keyword>
<evidence type="ECO:0000313" key="1">
    <source>
        <dbReference type="EMBL" id="KAF9621361.1"/>
    </source>
</evidence>
<dbReference type="AlphaFoldDB" id="A0A835INU7"/>
<dbReference type="OrthoDB" id="1742272at2759"/>
<dbReference type="Proteomes" id="UP000631114">
    <property type="component" value="Unassembled WGS sequence"/>
</dbReference>
<comment type="caution">
    <text evidence="1">The sequence shown here is derived from an EMBL/GenBank/DDBJ whole genome shotgun (WGS) entry which is preliminary data.</text>
</comment>
<accession>A0A835INU7</accession>
<gene>
    <name evidence="1" type="ORF">IFM89_020020</name>
</gene>
<reference evidence="1 2" key="1">
    <citation type="submission" date="2020-10" db="EMBL/GenBank/DDBJ databases">
        <title>The Coptis chinensis genome and diversification of protoberbering-type alkaloids.</title>
        <authorList>
            <person name="Wang B."/>
            <person name="Shu S."/>
            <person name="Song C."/>
            <person name="Liu Y."/>
        </authorList>
    </citation>
    <scope>NUCLEOTIDE SEQUENCE [LARGE SCALE GENOMIC DNA]</scope>
    <source>
        <strain evidence="1">HL-2020</strain>
        <tissue evidence="1">Leaf</tissue>
    </source>
</reference>
<proteinExistence type="predicted"/>